<evidence type="ECO:0008006" key="3">
    <source>
        <dbReference type="Google" id="ProtNLM"/>
    </source>
</evidence>
<dbReference type="InterPro" id="IPR050587">
    <property type="entry name" value="GNT1/Glycosyltrans_8"/>
</dbReference>
<proteinExistence type="predicted"/>
<comment type="caution">
    <text evidence="1">The sequence shown here is derived from an EMBL/GenBank/DDBJ whole genome shotgun (WGS) entry which is preliminary data.</text>
</comment>
<organism evidence="1 2">
    <name type="scientific">Hericium alpestre</name>
    <dbReference type="NCBI Taxonomy" id="135208"/>
    <lineage>
        <taxon>Eukaryota</taxon>
        <taxon>Fungi</taxon>
        <taxon>Dikarya</taxon>
        <taxon>Basidiomycota</taxon>
        <taxon>Agaricomycotina</taxon>
        <taxon>Agaricomycetes</taxon>
        <taxon>Russulales</taxon>
        <taxon>Hericiaceae</taxon>
        <taxon>Hericium</taxon>
    </lineage>
</organism>
<evidence type="ECO:0000313" key="1">
    <source>
        <dbReference type="EMBL" id="TFY77424.1"/>
    </source>
</evidence>
<reference evidence="1 2" key="1">
    <citation type="submission" date="2019-02" db="EMBL/GenBank/DDBJ databases">
        <title>Genome sequencing of the rare red list fungi Hericium alpestre (H. flagellum).</title>
        <authorList>
            <person name="Buettner E."/>
            <person name="Kellner H."/>
        </authorList>
    </citation>
    <scope>NUCLEOTIDE SEQUENCE [LARGE SCALE GENOMIC DNA]</scope>
    <source>
        <strain evidence="1 2">DSM 108284</strain>
    </source>
</reference>
<dbReference type="PANTHER" id="PTHR11183">
    <property type="entry name" value="GLYCOGENIN SUBFAMILY MEMBER"/>
    <property type="match status" value="1"/>
</dbReference>
<dbReference type="InterPro" id="IPR029044">
    <property type="entry name" value="Nucleotide-diphossugar_trans"/>
</dbReference>
<protein>
    <recommendedName>
        <fullName evidence="3">Nucleotide-diphospho-sugar transferase domain-containing protein</fullName>
    </recommendedName>
</protein>
<dbReference type="STRING" id="135208.A0A4Y9ZT45"/>
<dbReference type="AlphaFoldDB" id="A0A4Y9ZT45"/>
<dbReference type="OrthoDB" id="2014201at2759"/>
<dbReference type="SUPFAM" id="SSF53448">
    <property type="entry name" value="Nucleotide-diphospho-sugar transferases"/>
    <property type="match status" value="1"/>
</dbReference>
<gene>
    <name evidence="1" type="ORF">EWM64_g6586</name>
</gene>
<sequence length="157" mass="17492">MGRYKFRRIVLYFPHRISPLNLCLARSVGWEQHPADFIAPLHNGEGIGPRFGDTYTKLSLWTPDQLGIDKVVYFDADTLVRRRFDKLFAMPFDFAAVTDVWPNERGFTLAVNSGVLLLRPSTTVFESLLARMEDAVYPCGSAGQASGCRSSPTGTSS</sequence>
<dbReference type="Proteomes" id="UP000298061">
    <property type="component" value="Unassembled WGS sequence"/>
</dbReference>
<accession>A0A4Y9ZT45</accession>
<evidence type="ECO:0000313" key="2">
    <source>
        <dbReference type="Proteomes" id="UP000298061"/>
    </source>
</evidence>
<dbReference type="EMBL" id="SFCI01000919">
    <property type="protein sequence ID" value="TFY77424.1"/>
    <property type="molecule type" value="Genomic_DNA"/>
</dbReference>
<name>A0A4Y9ZT45_9AGAM</name>
<dbReference type="Gene3D" id="3.90.550.10">
    <property type="entry name" value="Spore Coat Polysaccharide Biosynthesis Protein SpsA, Chain A"/>
    <property type="match status" value="1"/>
</dbReference>
<keyword evidence="2" id="KW-1185">Reference proteome</keyword>